<dbReference type="Proteomes" id="UP000276776">
    <property type="component" value="Unassembled WGS sequence"/>
</dbReference>
<dbReference type="GO" id="GO:0005524">
    <property type="term" value="F:ATP binding"/>
    <property type="evidence" value="ECO:0007669"/>
    <property type="project" value="UniProtKB-KW"/>
</dbReference>
<dbReference type="OrthoDB" id="4062651at2759"/>
<dbReference type="Gene3D" id="2.60.120.260">
    <property type="entry name" value="Galactose-binding domain-like"/>
    <property type="match status" value="1"/>
</dbReference>
<dbReference type="GO" id="GO:0007411">
    <property type="term" value="P:axon guidance"/>
    <property type="evidence" value="ECO:0007669"/>
    <property type="project" value="TreeGrafter"/>
</dbReference>
<sequence>MFSLLFIKWLEETYRGSEGLDNRRAYVVCNVDQPNVDNWLRTPIIYTEGANRLHVEVTFTMRDCSEFPGNARSCKETFRLYAVQVMKNEYYEDVWDADYWDLVDRIAADTGRHSRHDLATAQVNQEVRSYTVSKDAVYFAFRDSGACISILKIKIFYEVCPEVIHSYVQYPQTVTGAEAHSIIAVNGKCVSNASPIGDSNRQQTYVCKATGIWDMANGECQCNKGYASSHNTCTGTNVLLPFTS</sequence>
<dbReference type="SUPFAM" id="SSF49785">
    <property type="entry name" value="Galactose-binding domain-like"/>
    <property type="match status" value="1"/>
</dbReference>
<dbReference type="WBParaSite" id="TCLT_0000743401-mRNA-1">
    <property type="protein sequence ID" value="TCLT_0000743401-mRNA-1"/>
    <property type="gene ID" value="TCLT_0000743401"/>
</dbReference>
<keyword evidence="4" id="KW-0472">Membrane</keyword>
<gene>
    <name evidence="7" type="ORF">TCLT_LOCUS7423</name>
</gene>
<keyword evidence="3" id="KW-0067">ATP-binding</keyword>
<dbReference type="SMART" id="SM00615">
    <property type="entry name" value="EPH_lbd"/>
    <property type="match status" value="1"/>
</dbReference>
<dbReference type="PROSITE" id="PS51550">
    <property type="entry name" value="EPH_LBD"/>
    <property type="match status" value="1"/>
</dbReference>
<dbReference type="GO" id="GO:0030425">
    <property type="term" value="C:dendrite"/>
    <property type="evidence" value="ECO:0007669"/>
    <property type="project" value="TreeGrafter"/>
</dbReference>
<dbReference type="InterPro" id="IPR008979">
    <property type="entry name" value="Galactose-bd-like_sf"/>
</dbReference>
<dbReference type="AlphaFoldDB" id="A0A0N5D3C8"/>
<dbReference type="OMA" id="YYMESNE"/>
<reference evidence="7 8" key="2">
    <citation type="submission" date="2018-11" db="EMBL/GenBank/DDBJ databases">
        <authorList>
            <consortium name="Pathogen Informatics"/>
        </authorList>
    </citation>
    <scope>NUCLEOTIDE SEQUENCE [LARGE SCALE GENOMIC DNA]</scope>
</reference>
<dbReference type="EMBL" id="UYYF01004506">
    <property type="protein sequence ID" value="VDN04877.1"/>
    <property type="molecule type" value="Genomic_DNA"/>
</dbReference>
<evidence type="ECO:0000256" key="1">
    <source>
        <dbReference type="ARBA" id="ARBA00004167"/>
    </source>
</evidence>
<comment type="subcellular location">
    <subcellularLocation>
        <location evidence="1">Membrane</location>
        <topology evidence="1">Single-pass membrane protein</topology>
    </subcellularLocation>
</comment>
<dbReference type="PANTHER" id="PTHR46877">
    <property type="entry name" value="EPH RECEPTOR A5"/>
    <property type="match status" value="1"/>
</dbReference>
<evidence type="ECO:0000256" key="2">
    <source>
        <dbReference type="ARBA" id="ARBA00022741"/>
    </source>
</evidence>
<keyword evidence="2" id="KW-0547">Nucleotide-binding</keyword>
<evidence type="ECO:0000256" key="5">
    <source>
        <dbReference type="ARBA" id="ARBA00023170"/>
    </source>
</evidence>
<evidence type="ECO:0000259" key="6">
    <source>
        <dbReference type="PROSITE" id="PS51550"/>
    </source>
</evidence>
<keyword evidence="5" id="KW-0675">Receptor</keyword>
<dbReference type="PANTHER" id="PTHR46877:SF14">
    <property type="entry name" value="RECEPTOR PROTEIN-TYROSINE KINASE"/>
    <property type="match status" value="1"/>
</dbReference>
<dbReference type="InterPro" id="IPR050449">
    <property type="entry name" value="Ephrin_rcpt_TKs"/>
</dbReference>
<evidence type="ECO:0000313" key="7">
    <source>
        <dbReference type="EMBL" id="VDN04877.1"/>
    </source>
</evidence>
<dbReference type="InterPro" id="IPR001090">
    <property type="entry name" value="Ephrin_rcpt_lig-bd_dom"/>
</dbReference>
<name>A0A0N5D3C8_THECL</name>
<reference evidence="9" key="1">
    <citation type="submission" date="2017-02" db="UniProtKB">
        <authorList>
            <consortium name="WormBaseParasite"/>
        </authorList>
    </citation>
    <scope>IDENTIFICATION</scope>
</reference>
<accession>A0A0N5D3C8</accession>
<evidence type="ECO:0000256" key="3">
    <source>
        <dbReference type="ARBA" id="ARBA00022840"/>
    </source>
</evidence>
<evidence type="ECO:0000256" key="4">
    <source>
        <dbReference type="ARBA" id="ARBA00023136"/>
    </source>
</evidence>
<dbReference type="GO" id="GO:0005005">
    <property type="term" value="F:transmembrane-ephrin receptor activity"/>
    <property type="evidence" value="ECO:0007669"/>
    <property type="project" value="TreeGrafter"/>
</dbReference>
<dbReference type="Gene3D" id="2.60.40.1770">
    <property type="entry name" value="ephrin a2 ectodomain"/>
    <property type="match status" value="1"/>
</dbReference>
<feature type="domain" description="Eph LBD" evidence="6">
    <location>
        <begin position="1"/>
        <end position="165"/>
    </location>
</feature>
<proteinExistence type="predicted"/>
<organism evidence="9">
    <name type="scientific">Thelazia callipaeda</name>
    <name type="common">Oriental eyeworm</name>
    <name type="synonym">Parasitic nematode</name>
    <dbReference type="NCBI Taxonomy" id="103827"/>
    <lineage>
        <taxon>Eukaryota</taxon>
        <taxon>Metazoa</taxon>
        <taxon>Ecdysozoa</taxon>
        <taxon>Nematoda</taxon>
        <taxon>Chromadorea</taxon>
        <taxon>Rhabditida</taxon>
        <taxon>Spirurina</taxon>
        <taxon>Spiruromorpha</taxon>
        <taxon>Thelazioidea</taxon>
        <taxon>Thelaziidae</taxon>
        <taxon>Thelazia</taxon>
    </lineage>
</organism>
<dbReference type="Pfam" id="PF01404">
    <property type="entry name" value="Ephrin_lbd"/>
    <property type="match status" value="1"/>
</dbReference>
<dbReference type="Pfam" id="PF25599">
    <property type="entry name" value="Ephrin_CRD"/>
    <property type="match status" value="1"/>
</dbReference>
<dbReference type="STRING" id="103827.A0A0N5D3C8"/>
<keyword evidence="8" id="KW-1185">Reference proteome</keyword>
<protein>
    <submittedName>
        <fullName evidence="9">Eph LBD domain-containing protein</fullName>
    </submittedName>
</protein>
<evidence type="ECO:0000313" key="8">
    <source>
        <dbReference type="Proteomes" id="UP000276776"/>
    </source>
</evidence>
<dbReference type="GO" id="GO:0005886">
    <property type="term" value="C:plasma membrane"/>
    <property type="evidence" value="ECO:0007669"/>
    <property type="project" value="TreeGrafter"/>
</dbReference>
<evidence type="ECO:0000313" key="9">
    <source>
        <dbReference type="WBParaSite" id="TCLT_0000743401-mRNA-1"/>
    </source>
</evidence>